<name>A0ABY4QNQ1_9MYCO</name>
<dbReference type="Proteomes" id="UP001056610">
    <property type="component" value="Chromosome"/>
</dbReference>
<evidence type="ECO:0000259" key="5">
    <source>
        <dbReference type="PROSITE" id="PS51296"/>
    </source>
</evidence>
<dbReference type="InterPro" id="IPR036922">
    <property type="entry name" value="Rieske_2Fe-2S_sf"/>
</dbReference>
<evidence type="ECO:0000256" key="1">
    <source>
        <dbReference type="ARBA" id="ARBA00022714"/>
    </source>
</evidence>
<reference evidence="6" key="1">
    <citation type="submission" date="2022-05" db="EMBL/GenBank/DDBJ databases">
        <title>A methanotrophic Mycobacterium dominates a cave microbial ecosystem.</title>
        <authorList>
            <person name="Van Spanning R.J.M."/>
            <person name="Guan Q."/>
            <person name="Melkonian C."/>
            <person name="Gallant J."/>
            <person name="Polerecky L."/>
            <person name="Flot J.-F."/>
            <person name="Brandt B.W."/>
            <person name="Braster M."/>
            <person name="Iturbe Espinoza P."/>
            <person name="Aerts J."/>
            <person name="Meima-Franke M."/>
            <person name="Piersma S.R."/>
            <person name="Bunduc C."/>
            <person name="Ummels R."/>
            <person name="Pain A."/>
            <person name="Fleming E.J."/>
            <person name="van der Wel N."/>
            <person name="Gherman V.D."/>
            <person name="Sarbu S.M."/>
            <person name="Bodelier P.L.E."/>
            <person name="Bitter W."/>
        </authorList>
    </citation>
    <scope>NUCLEOTIDE SEQUENCE</scope>
    <source>
        <strain evidence="6">Sulfur Cave</strain>
    </source>
</reference>
<keyword evidence="2" id="KW-0479">Metal-binding</keyword>
<feature type="domain" description="Rieske" evidence="5">
    <location>
        <begin position="1"/>
        <end position="50"/>
    </location>
</feature>
<dbReference type="Pfam" id="PF00355">
    <property type="entry name" value="Rieske"/>
    <property type="match status" value="1"/>
</dbReference>
<keyword evidence="7" id="KW-1185">Reference proteome</keyword>
<organism evidence="6 7">
    <name type="scientific">Candidatus Mycobacterium methanotrophicum</name>
    <dbReference type="NCBI Taxonomy" id="2943498"/>
    <lineage>
        <taxon>Bacteria</taxon>
        <taxon>Bacillati</taxon>
        <taxon>Actinomycetota</taxon>
        <taxon>Actinomycetes</taxon>
        <taxon>Mycobacteriales</taxon>
        <taxon>Mycobacteriaceae</taxon>
        <taxon>Mycobacterium</taxon>
    </lineage>
</organism>
<evidence type="ECO:0000256" key="4">
    <source>
        <dbReference type="ARBA" id="ARBA00023014"/>
    </source>
</evidence>
<evidence type="ECO:0000313" key="7">
    <source>
        <dbReference type="Proteomes" id="UP001056610"/>
    </source>
</evidence>
<proteinExistence type="predicted"/>
<sequence>MGVGGTVEGENIVCPWHGWRWRGDGSNALIPYSKIGCKDNVRVRTYHSTE</sequence>
<keyword evidence="1" id="KW-0001">2Fe-2S</keyword>
<evidence type="ECO:0000256" key="2">
    <source>
        <dbReference type="ARBA" id="ARBA00022723"/>
    </source>
</evidence>
<gene>
    <name evidence="6" type="ORF">M5I08_10745</name>
</gene>
<evidence type="ECO:0000313" key="6">
    <source>
        <dbReference type="EMBL" id="UQX12635.1"/>
    </source>
</evidence>
<protein>
    <submittedName>
        <fullName evidence="6">Rieske 2Fe-2S domain-containing protein</fullName>
    </submittedName>
</protein>
<dbReference type="Gene3D" id="2.102.10.10">
    <property type="entry name" value="Rieske [2Fe-2S] iron-sulphur domain"/>
    <property type="match status" value="1"/>
</dbReference>
<dbReference type="SUPFAM" id="SSF50022">
    <property type="entry name" value="ISP domain"/>
    <property type="match status" value="1"/>
</dbReference>
<keyword evidence="3" id="KW-0408">Iron</keyword>
<keyword evidence="4" id="KW-0411">Iron-sulfur</keyword>
<evidence type="ECO:0000256" key="3">
    <source>
        <dbReference type="ARBA" id="ARBA00023004"/>
    </source>
</evidence>
<dbReference type="InterPro" id="IPR017941">
    <property type="entry name" value="Rieske_2Fe-2S"/>
</dbReference>
<dbReference type="PROSITE" id="PS51296">
    <property type="entry name" value="RIESKE"/>
    <property type="match status" value="1"/>
</dbReference>
<dbReference type="EMBL" id="CP097320">
    <property type="protein sequence ID" value="UQX12635.1"/>
    <property type="molecule type" value="Genomic_DNA"/>
</dbReference>
<accession>A0ABY4QNQ1</accession>